<gene>
    <name evidence="2" type="ORF">DealDRAFT_0197</name>
</gene>
<dbReference type="InterPro" id="IPR003759">
    <property type="entry name" value="Cbl-bd_cap"/>
</dbReference>
<dbReference type="Gene3D" id="3.40.50.280">
    <property type="entry name" value="Cobalamin-binding domain"/>
    <property type="match status" value="1"/>
</dbReference>
<dbReference type="Proteomes" id="UP000006443">
    <property type="component" value="Unassembled WGS sequence"/>
</dbReference>
<reference evidence="2 3" key="1">
    <citation type="submission" date="2009-02" db="EMBL/GenBank/DDBJ databases">
        <title>Sequencing of the draft genome and assembly of Dethiobacter alkaliphilus AHT 1.</title>
        <authorList>
            <consortium name="US DOE Joint Genome Institute (JGI-PGF)"/>
            <person name="Lucas S."/>
            <person name="Copeland A."/>
            <person name="Lapidus A."/>
            <person name="Glavina del Rio T."/>
            <person name="Dalin E."/>
            <person name="Tice H."/>
            <person name="Bruce D."/>
            <person name="Goodwin L."/>
            <person name="Pitluck S."/>
            <person name="Larimer F."/>
            <person name="Land M.L."/>
            <person name="Hauser L."/>
            <person name="Muyzer G."/>
        </authorList>
    </citation>
    <scope>NUCLEOTIDE SEQUENCE [LARGE SCALE GENOMIC DNA]</scope>
    <source>
        <strain evidence="2 3">AHT 1</strain>
    </source>
</reference>
<feature type="domain" description="B12-binding" evidence="1">
    <location>
        <begin position="91"/>
        <end position="218"/>
    </location>
</feature>
<dbReference type="eggNOG" id="COG5012">
    <property type="taxonomic scope" value="Bacteria"/>
</dbReference>
<name>C0GCI8_DETAL</name>
<dbReference type="PROSITE" id="PS51332">
    <property type="entry name" value="B12_BINDING"/>
    <property type="match status" value="1"/>
</dbReference>
<dbReference type="Pfam" id="PF02310">
    <property type="entry name" value="B12-binding"/>
    <property type="match status" value="1"/>
</dbReference>
<comment type="caution">
    <text evidence="2">The sequence shown here is derived from an EMBL/GenBank/DDBJ whole genome shotgun (WGS) entry which is preliminary data.</text>
</comment>
<dbReference type="CDD" id="cd02065">
    <property type="entry name" value="B12-binding_like"/>
    <property type="match status" value="1"/>
</dbReference>
<dbReference type="AlphaFoldDB" id="C0GCI8"/>
<sequence>MNYYEQFINYFEREDKENCVRYALGLVDEGKVDVITLYNNILKPALYEIAGNKRPQKISVAQEHLRTAIVRTIIECCYPYVLQARKKNGAGERVMILCPVEEYHEIGPRMVEDFFTLAGFNALYLGGNTPLFGLVEILEKNTPEYIAVSVTNYYNIFAAKKLISEIRSKLSYKPKIIIGGYAFQDRDDPTQDLGADLYLNSSEDIDRLGRGEFHEVRT</sequence>
<dbReference type="InterPro" id="IPR006158">
    <property type="entry name" value="Cobalamin-bd"/>
</dbReference>
<accession>C0GCI8</accession>
<dbReference type="InterPro" id="IPR036594">
    <property type="entry name" value="Meth_synthase_dom"/>
</dbReference>
<dbReference type="SUPFAM" id="SSF52242">
    <property type="entry name" value="Cobalamin (vitamin B12)-binding domain"/>
    <property type="match status" value="1"/>
</dbReference>
<dbReference type="GO" id="GO:0031419">
    <property type="term" value="F:cobalamin binding"/>
    <property type="evidence" value="ECO:0007669"/>
    <property type="project" value="InterPro"/>
</dbReference>
<protein>
    <submittedName>
        <fullName evidence="2">Cobalamin binding protein-like protein</fullName>
    </submittedName>
</protein>
<evidence type="ECO:0000259" key="1">
    <source>
        <dbReference type="PROSITE" id="PS51332"/>
    </source>
</evidence>
<dbReference type="EMBL" id="ACJM01000001">
    <property type="protein sequence ID" value="EEG78923.1"/>
    <property type="molecule type" value="Genomic_DNA"/>
</dbReference>
<keyword evidence="3" id="KW-1185">Reference proteome</keyword>
<dbReference type="Pfam" id="PF02607">
    <property type="entry name" value="B12-binding_2"/>
    <property type="match status" value="1"/>
</dbReference>
<evidence type="ECO:0000313" key="3">
    <source>
        <dbReference type="Proteomes" id="UP000006443"/>
    </source>
</evidence>
<proteinExistence type="predicted"/>
<dbReference type="InterPro" id="IPR036724">
    <property type="entry name" value="Cobalamin-bd_sf"/>
</dbReference>
<dbReference type="Gene3D" id="1.10.1240.10">
    <property type="entry name" value="Methionine synthase domain"/>
    <property type="match status" value="1"/>
</dbReference>
<evidence type="ECO:0000313" key="2">
    <source>
        <dbReference type="EMBL" id="EEG78923.1"/>
    </source>
</evidence>
<dbReference type="GO" id="GO:0046872">
    <property type="term" value="F:metal ion binding"/>
    <property type="evidence" value="ECO:0007669"/>
    <property type="project" value="InterPro"/>
</dbReference>
<organism evidence="2 3">
    <name type="scientific">Dethiobacter alkaliphilus AHT 1</name>
    <dbReference type="NCBI Taxonomy" id="555088"/>
    <lineage>
        <taxon>Bacteria</taxon>
        <taxon>Bacillati</taxon>
        <taxon>Bacillota</taxon>
        <taxon>Dethiobacteria</taxon>
        <taxon>Dethiobacterales</taxon>
        <taxon>Dethiobacteraceae</taxon>
        <taxon>Dethiobacter</taxon>
    </lineage>
</organism>
<dbReference type="STRING" id="555088.DealDRAFT_0197"/>
<dbReference type="RefSeq" id="WP_008513993.1">
    <property type="nucleotide sequence ID" value="NZ_ACJM01000001.1"/>
</dbReference>